<dbReference type="RefSeq" id="WP_014100100.1">
    <property type="nucleotide sequence ID" value="NC_016024.1"/>
</dbReference>
<dbReference type="HOGENOM" id="CLU_705342_0_0_0"/>
<accession>G2LJ76</accession>
<evidence type="ECO:0000259" key="1">
    <source>
        <dbReference type="Pfam" id="PF13439"/>
    </source>
</evidence>
<organism evidence="2 3">
    <name type="scientific">Chloracidobacterium thermophilum (strain B)</name>
    <dbReference type="NCBI Taxonomy" id="981222"/>
    <lineage>
        <taxon>Bacteria</taxon>
        <taxon>Pseudomonadati</taxon>
        <taxon>Acidobacteriota</taxon>
        <taxon>Terriglobia</taxon>
        <taxon>Terriglobales</taxon>
        <taxon>Acidobacteriaceae</taxon>
        <taxon>Chloracidobacterium</taxon>
    </lineage>
</organism>
<dbReference type="SUPFAM" id="SSF53756">
    <property type="entry name" value="UDP-Glycosyltransferase/glycogen phosphorylase"/>
    <property type="match status" value="1"/>
</dbReference>
<dbReference type="Pfam" id="PF13439">
    <property type="entry name" value="Glyco_transf_4"/>
    <property type="match status" value="1"/>
</dbReference>
<dbReference type="STRING" id="981222.Cabther_A1613"/>
<dbReference type="AlphaFoldDB" id="G2LJ76"/>
<sequence>MPERLPSESPAGLAGRRLLVLSPVTPRQTSGGEIILYRHLARLAEAVDITVAVAAGQSSQLGRTLDVAAPPGLWALAQHGLERLTRTRFAPWARAARWMLPARVVVPCNLKRLREHIKYHRPDVILTVAHGDQAWLALEMAADCGVPLVSVFHDWFPAYLTVPAWARARLEANFRRLYQQSRVAFVVSESLKQALGPHHDAVVLYPIPGDSSVVPLATPSAPVRQKPLVLGYLGNLSGNYGGMMRQLWETVNGQSDLAVRMWGPLPDWPATLLQACCEDGSYGGYVPLETLHTTDVLLVVASFASEDATLMQTNFPSKLIEYCRFGKPVMIWGPEYSSGVQWARQHRAAHVVTEDAPEAVITAVRRLAQQPDEWQRLARAAQQAARTLFEPDRLQAQFVSGLMRAIRH</sequence>
<protein>
    <recommendedName>
        <fullName evidence="1">Glycosyltransferase subfamily 4-like N-terminal domain-containing protein</fullName>
    </recommendedName>
</protein>
<name>G2LJ76_CHLTF</name>
<evidence type="ECO:0000313" key="2">
    <source>
        <dbReference type="EMBL" id="AEP12363.1"/>
    </source>
</evidence>
<dbReference type="EMBL" id="CP002514">
    <property type="protein sequence ID" value="AEP12363.1"/>
    <property type="molecule type" value="Genomic_DNA"/>
</dbReference>
<reference evidence="2 3" key="1">
    <citation type="journal article" date="2012" name="Environ. Microbiol.">
        <title>Complete genome of Candidatus Chloracidobacterium thermophilum, a chlorophyll-based photoheterotroph belonging to the phylum Acidobacteria.</title>
        <authorList>
            <person name="Garcia Costas A.M."/>
            <person name="Liu Z."/>
            <person name="Tomsho L.P."/>
            <person name="Schuster S.C."/>
            <person name="Ward D.M."/>
            <person name="Bryant D.A."/>
        </authorList>
    </citation>
    <scope>NUCLEOTIDE SEQUENCE [LARGE SCALE GENOMIC DNA]</scope>
    <source>
        <strain evidence="2 3">B</strain>
    </source>
</reference>
<dbReference type="InterPro" id="IPR028098">
    <property type="entry name" value="Glyco_trans_4-like_N"/>
</dbReference>
<dbReference type="GO" id="GO:0016757">
    <property type="term" value="F:glycosyltransferase activity"/>
    <property type="evidence" value="ECO:0007669"/>
    <property type="project" value="UniProtKB-ARBA"/>
</dbReference>
<dbReference type="KEGG" id="ctm:Cabther_A1613"/>
<evidence type="ECO:0000313" key="3">
    <source>
        <dbReference type="Proteomes" id="UP000006791"/>
    </source>
</evidence>
<dbReference type="Gene3D" id="3.40.50.2000">
    <property type="entry name" value="Glycogen Phosphorylase B"/>
    <property type="match status" value="2"/>
</dbReference>
<dbReference type="Proteomes" id="UP000006791">
    <property type="component" value="Chromosome 1"/>
</dbReference>
<proteinExistence type="predicted"/>
<gene>
    <name evidence="2" type="ordered locus">Cabther_A1613</name>
</gene>
<keyword evidence="3" id="KW-1185">Reference proteome</keyword>
<feature type="domain" description="Glycosyltransferase subfamily 4-like N-terminal" evidence="1">
    <location>
        <begin position="64"/>
        <end position="197"/>
    </location>
</feature>